<dbReference type="CDD" id="cd00590">
    <property type="entry name" value="RRM_SF"/>
    <property type="match status" value="1"/>
</dbReference>
<evidence type="ECO:0000259" key="3">
    <source>
        <dbReference type="PROSITE" id="PS50158"/>
    </source>
</evidence>
<keyword evidence="1" id="KW-0862">Zinc</keyword>
<keyword evidence="1" id="KW-0863">Zinc-finger</keyword>
<dbReference type="Pfam" id="PF00098">
    <property type="entry name" value="zf-CCHC"/>
    <property type="match status" value="1"/>
</dbReference>
<evidence type="ECO:0000256" key="1">
    <source>
        <dbReference type="PROSITE-ProRule" id="PRU00047"/>
    </source>
</evidence>
<feature type="region of interest" description="Disordered" evidence="2">
    <location>
        <begin position="373"/>
        <end position="460"/>
    </location>
</feature>
<dbReference type="SMART" id="SM00343">
    <property type="entry name" value="ZnF_C2HC"/>
    <property type="match status" value="1"/>
</dbReference>
<dbReference type="Gene3D" id="4.10.60.10">
    <property type="entry name" value="Zinc finger, CCHC-type"/>
    <property type="match status" value="1"/>
</dbReference>
<keyword evidence="5" id="KW-1185">Reference proteome</keyword>
<comment type="caution">
    <text evidence="4">The sequence shown here is derived from an EMBL/GenBank/DDBJ whole genome shotgun (WGS) entry which is preliminary data.</text>
</comment>
<sequence>MAFKTLTRRHGFKVLATAVCSVEECPAAVCSVEECAAAVCSVEECAAVVCSVEECPVAVCSVEECAAVVCSIEECPAVVCSVEECPVAVCSVEECAAVVCSVEECPATACLVEECPVAVCSVEECASVVCSVEECPAVVCLVEECLVAVCSVEECAAVVCSVEECAAVVCSVEECPATACSVEECHVAVCSVEECAAVVCSVEECPAVVDKLIGVKSMVTAARMNQSVVMFVDNVSKAETVVLNGVVIKGTFVPLILSNVPPCIDDEDLCKLLSRFGKVVSPVKMLPTDCKDPELRHIYSYRRQVFMILNNRDEDLNVIFKTKSDGEEYTIYATSGSLKCFGCGQEGHLARNCPEEQAAGEQETGTVTENIQEREQGENNQDSGEDNTQTEDQEENKQQETTTESQEGRKDTETEINHMESENEQSQGDMSKDTEDSTQLANSQNTEECEGTDMTIDDSGFTPRSAWTLFKRGSQGPAVSLYWFLEEPLMGGGRMDIKDSSPGLAHITQSEKFTTLKRLVDTAGPEFKDTRVVAEELSLRSLWYTEVIIKRWTNKLSEDELNLIKEYHDGTEATPFLN</sequence>
<feature type="compositionally biased region" description="Basic and acidic residues" evidence="2">
    <location>
        <begin position="406"/>
        <end position="421"/>
    </location>
</feature>
<dbReference type="Proteomes" id="UP001274896">
    <property type="component" value="Unassembled WGS sequence"/>
</dbReference>
<dbReference type="GO" id="GO:0008270">
    <property type="term" value="F:zinc ion binding"/>
    <property type="evidence" value="ECO:0007669"/>
    <property type="project" value="UniProtKB-KW"/>
</dbReference>
<name>A0AAE0REI5_9TELE</name>
<accession>A0AAE0REI5</accession>
<feature type="domain" description="CCHC-type" evidence="3">
    <location>
        <begin position="339"/>
        <end position="355"/>
    </location>
</feature>
<dbReference type="AlphaFoldDB" id="A0AAE0REI5"/>
<proteinExistence type="predicted"/>
<gene>
    <name evidence="4" type="ORF">QTP70_026229</name>
</gene>
<dbReference type="InterPro" id="IPR001878">
    <property type="entry name" value="Znf_CCHC"/>
</dbReference>
<keyword evidence="1" id="KW-0479">Metal-binding</keyword>
<evidence type="ECO:0000256" key="2">
    <source>
        <dbReference type="SAM" id="MobiDB-lite"/>
    </source>
</evidence>
<reference evidence="4" key="1">
    <citation type="submission" date="2023-06" db="EMBL/GenBank/DDBJ databases">
        <title>Male Hemibagrus guttatus genome.</title>
        <authorList>
            <person name="Bian C."/>
        </authorList>
    </citation>
    <scope>NUCLEOTIDE SEQUENCE</scope>
    <source>
        <strain evidence="4">Male_cb2023</strain>
        <tissue evidence="4">Muscle</tissue>
    </source>
</reference>
<dbReference type="EMBL" id="JAUCMX010000003">
    <property type="protein sequence ID" value="KAK3551801.1"/>
    <property type="molecule type" value="Genomic_DNA"/>
</dbReference>
<evidence type="ECO:0000313" key="5">
    <source>
        <dbReference type="Proteomes" id="UP001274896"/>
    </source>
</evidence>
<feature type="compositionally biased region" description="Acidic residues" evidence="2">
    <location>
        <begin position="383"/>
        <end position="394"/>
    </location>
</feature>
<protein>
    <recommendedName>
        <fullName evidence="3">CCHC-type domain-containing protein</fullName>
    </recommendedName>
</protein>
<dbReference type="InterPro" id="IPR036875">
    <property type="entry name" value="Znf_CCHC_sf"/>
</dbReference>
<feature type="compositionally biased region" description="Polar residues" evidence="2">
    <location>
        <begin position="437"/>
        <end position="446"/>
    </location>
</feature>
<evidence type="ECO:0000313" key="4">
    <source>
        <dbReference type="EMBL" id="KAK3551801.1"/>
    </source>
</evidence>
<dbReference type="GO" id="GO:0003676">
    <property type="term" value="F:nucleic acid binding"/>
    <property type="evidence" value="ECO:0007669"/>
    <property type="project" value="InterPro"/>
</dbReference>
<organism evidence="4 5">
    <name type="scientific">Hemibagrus guttatus</name>
    <dbReference type="NCBI Taxonomy" id="175788"/>
    <lineage>
        <taxon>Eukaryota</taxon>
        <taxon>Metazoa</taxon>
        <taxon>Chordata</taxon>
        <taxon>Craniata</taxon>
        <taxon>Vertebrata</taxon>
        <taxon>Euteleostomi</taxon>
        <taxon>Actinopterygii</taxon>
        <taxon>Neopterygii</taxon>
        <taxon>Teleostei</taxon>
        <taxon>Ostariophysi</taxon>
        <taxon>Siluriformes</taxon>
        <taxon>Bagridae</taxon>
        <taxon>Hemibagrus</taxon>
    </lineage>
</organism>
<dbReference type="PROSITE" id="PS50158">
    <property type="entry name" value="ZF_CCHC"/>
    <property type="match status" value="1"/>
</dbReference>
<dbReference type="SUPFAM" id="SSF57756">
    <property type="entry name" value="Retrovirus zinc finger-like domains"/>
    <property type="match status" value="1"/>
</dbReference>